<keyword evidence="4" id="KW-0349">Heme</keyword>
<dbReference type="GO" id="GO:0046872">
    <property type="term" value="F:metal ion binding"/>
    <property type="evidence" value="ECO:0007669"/>
    <property type="project" value="UniProtKB-KW"/>
</dbReference>
<feature type="transmembrane region" description="Helical" evidence="12">
    <location>
        <begin position="82"/>
        <end position="102"/>
    </location>
</feature>
<organism evidence="14 15">
    <name type="scientific">Bombus vosnesenskii</name>
    <dbReference type="NCBI Taxonomy" id="207650"/>
    <lineage>
        <taxon>Eukaryota</taxon>
        <taxon>Metazoa</taxon>
        <taxon>Ecdysozoa</taxon>
        <taxon>Arthropoda</taxon>
        <taxon>Hexapoda</taxon>
        <taxon>Insecta</taxon>
        <taxon>Pterygota</taxon>
        <taxon>Neoptera</taxon>
        <taxon>Endopterygota</taxon>
        <taxon>Hymenoptera</taxon>
        <taxon>Apocrita</taxon>
        <taxon>Aculeata</taxon>
        <taxon>Apoidea</taxon>
        <taxon>Anthophila</taxon>
        <taxon>Apidae</taxon>
        <taxon>Bombus</taxon>
        <taxon>Pyrobombus</taxon>
    </lineage>
</organism>
<keyword evidence="6" id="KW-0479">Metal-binding</keyword>
<dbReference type="SMART" id="SM00665">
    <property type="entry name" value="B561"/>
    <property type="match status" value="1"/>
</dbReference>
<gene>
    <name evidence="15" type="primary">LOC117231633</name>
</gene>
<feature type="transmembrane region" description="Helical" evidence="12">
    <location>
        <begin position="114"/>
        <end position="134"/>
    </location>
</feature>
<dbReference type="Gene3D" id="1.20.120.1770">
    <property type="match status" value="1"/>
</dbReference>
<evidence type="ECO:0000256" key="6">
    <source>
        <dbReference type="ARBA" id="ARBA00022723"/>
    </source>
</evidence>
<keyword evidence="3" id="KW-0813">Transport</keyword>
<evidence type="ECO:0000256" key="8">
    <source>
        <dbReference type="ARBA" id="ARBA00022989"/>
    </source>
</evidence>
<keyword evidence="10 12" id="KW-0472">Membrane</keyword>
<protein>
    <recommendedName>
        <fullName evidence="11">ascorbate ferrireductase (transmembrane)</fullName>
        <ecNumber evidence="11">7.2.1.3</ecNumber>
    </recommendedName>
</protein>
<accession>A0A6J3K1H4</accession>
<evidence type="ECO:0000256" key="7">
    <source>
        <dbReference type="ARBA" id="ARBA00022982"/>
    </source>
</evidence>
<proteinExistence type="predicted"/>
<dbReference type="KEGG" id="bvk:117231633"/>
<evidence type="ECO:0000313" key="14">
    <source>
        <dbReference type="Proteomes" id="UP000504631"/>
    </source>
</evidence>
<evidence type="ECO:0000313" key="15">
    <source>
        <dbReference type="RefSeq" id="XP_033346129.1"/>
    </source>
</evidence>
<evidence type="ECO:0000259" key="13">
    <source>
        <dbReference type="PROSITE" id="PS50939"/>
    </source>
</evidence>
<evidence type="ECO:0000256" key="2">
    <source>
        <dbReference type="ARBA" id="ARBA00004141"/>
    </source>
</evidence>
<dbReference type="Pfam" id="PF03188">
    <property type="entry name" value="Cytochrom_B561"/>
    <property type="match status" value="1"/>
</dbReference>
<evidence type="ECO:0000256" key="10">
    <source>
        <dbReference type="ARBA" id="ARBA00023136"/>
    </source>
</evidence>
<dbReference type="PANTHER" id="PTHR15422">
    <property type="entry name" value="OS05G0565100 PROTEIN"/>
    <property type="match status" value="1"/>
</dbReference>
<dbReference type="Proteomes" id="UP000504631">
    <property type="component" value="Unplaced"/>
</dbReference>
<feature type="domain" description="Cytochrome b561" evidence="13">
    <location>
        <begin position="49"/>
        <end position="241"/>
    </location>
</feature>
<dbReference type="EC" id="7.2.1.3" evidence="11"/>
<evidence type="ECO:0000256" key="12">
    <source>
        <dbReference type="SAM" id="Phobius"/>
    </source>
</evidence>
<name>A0A6J3K1H4_9HYME</name>
<reference evidence="15" key="1">
    <citation type="submission" date="2025-08" db="UniProtKB">
        <authorList>
            <consortium name="RefSeq"/>
        </authorList>
    </citation>
    <scope>IDENTIFICATION</scope>
    <source>
        <tissue evidence="15">Muscle</tissue>
    </source>
</reference>
<dbReference type="InterPro" id="IPR045150">
    <property type="entry name" value="CYB561D1/2"/>
</dbReference>
<dbReference type="PROSITE" id="PS50939">
    <property type="entry name" value="CYTOCHROME_B561"/>
    <property type="match status" value="1"/>
</dbReference>
<dbReference type="GO" id="GO:0140575">
    <property type="term" value="F:transmembrane monodehydroascorbate reductase activity"/>
    <property type="evidence" value="ECO:0007669"/>
    <property type="project" value="InterPro"/>
</dbReference>
<keyword evidence="8 12" id="KW-1133">Transmembrane helix</keyword>
<feature type="transmembrane region" description="Helical" evidence="12">
    <location>
        <begin position="146"/>
        <end position="167"/>
    </location>
</feature>
<feature type="transmembrane region" description="Helical" evidence="12">
    <location>
        <begin position="49"/>
        <end position="70"/>
    </location>
</feature>
<keyword evidence="5 12" id="KW-0812">Transmembrane</keyword>
<feature type="transmembrane region" description="Helical" evidence="12">
    <location>
        <begin position="218"/>
        <end position="238"/>
    </location>
</feature>
<evidence type="ECO:0000256" key="9">
    <source>
        <dbReference type="ARBA" id="ARBA00023004"/>
    </source>
</evidence>
<keyword evidence="14" id="KW-1185">Reference proteome</keyword>
<evidence type="ECO:0000256" key="5">
    <source>
        <dbReference type="ARBA" id="ARBA00022692"/>
    </source>
</evidence>
<dbReference type="PANTHER" id="PTHR15422:SF43">
    <property type="entry name" value="ASCORBATE FERRIREDUCTASE (TRANSMEMBRANE)"/>
    <property type="match status" value="1"/>
</dbReference>
<evidence type="ECO:0000256" key="1">
    <source>
        <dbReference type="ARBA" id="ARBA00001970"/>
    </source>
</evidence>
<dbReference type="AlphaFoldDB" id="A0A6J3K1H4"/>
<dbReference type="InterPro" id="IPR006593">
    <property type="entry name" value="Cyt_b561/ferric_Rdtase_TM"/>
</dbReference>
<evidence type="ECO:0000256" key="3">
    <source>
        <dbReference type="ARBA" id="ARBA00022448"/>
    </source>
</evidence>
<dbReference type="GO" id="GO:0016020">
    <property type="term" value="C:membrane"/>
    <property type="evidence" value="ECO:0007669"/>
    <property type="project" value="UniProtKB-SubCell"/>
</dbReference>
<comment type="cofactor">
    <cofactor evidence="1">
        <name>heme b</name>
        <dbReference type="ChEBI" id="CHEBI:60344"/>
    </cofactor>
</comment>
<evidence type="ECO:0000256" key="4">
    <source>
        <dbReference type="ARBA" id="ARBA00022617"/>
    </source>
</evidence>
<evidence type="ECO:0000256" key="11">
    <source>
        <dbReference type="ARBA" id="ARBA00024225"/>
    </source>
</evidence>
<keyword evidence="7" id="KW-0249">Electron transport</keyword>
<dbReference type="GO" id="GO:0140571">
    <property type="term" value="F:transmembrane ascorbate ferrireductase activity"/>
    <property type="evidence" value="ECO:0007669"/>
    <property type="project" value="UniProtKB-EC"/>
</dbReference>
<dbReference type="GeneID" id="117231633"/>
<sequence>MEEEGINATSFQLGQTKVDVSSSSEFPDSSSNFETSDTKRSAWSTCVTIVDLVNHILIVCLTAFTLYYSVAHSVFNHTTLCTVGYVLLMSEAIVVLAGDNILTRYFTHRTKKHLHWILQLLGLICIIAGVVLMYRVKKVHFKSNHAILGITSLIIMIFLTVTGYPVFVATKLRKVIRPITIKFGHNFLGLSCFAIGMASQCLGYWKFRTMNISSKVDARLICIIVSIMIVVLSARKALPTLFQQFVKLFR</sequence>
<dbReference type="RefSeq" id="XP_033346129.1">
    <property type="nucleotide sequence ID" value="XM_033490238.1"/>
</dbReference>
<comment type="subcellular location">
    <subcellularLocation>
        <location evidence="2">Membrane</location>
        <topology evidence="2">Multi-pass membrane protein</topology>
    </subcellularLocation>
</comment>
<keyword evidence="9" id="KW-0408">Iron</keyword>